<proteinExistence type="predicted"/>
<protein>
    <submittedName>
        <fullName evidence="2">Uncharacterized protein</fullName>
    </submittedName>
</protein>
<keyword evidence="1" id="KW-0472">Membrane</keyword>
<dbReference type="EMBL" id="BART01003672">
    <property type="protein sequence ID" value="GAG59769.1"/>
    <property type="molecule type" value="Genomic_DNA"/>
</dbReference>
<keyword evidence="1" id="KW-1133">Transmembrane helix</keyword>
<sequence length="84" mass="9729">SLNNPSILWGYVLFTFHPIRKTMANIDKSISAITSVPHTKLLVLKNPSKLFAIISISLFFILLILKDISTKDKFYFSFIKKYNY</sequence>
<reference evidence="2" key="1">
    <citation type="journal article" date="2014" name="Front. Microbiol.">
        <title>High frequency of phylogenetically diverse reductive dehalogenase-homologous genes in deep subseafloor sedimentary metagenomes.</title>
        <authorList>
            <person name="Kawai M."/>
            <person name="Futagami T."/>
            <person name="Toyoda A."/>
            <person name="Takaki Y."/>
            <person name="Nishi S."/>
            <person name="Hori S."/>
            <person name="Arai W."/>
            <person name="Tsubouchi T."/>
            <person name="Morono Y."/>
            <person name="Uchiyama I."/>
            <person name="Ito T."/>
            <person name="Fujiyama A."/>
            <person name="Inagaki F."/>
            <person name="Takami H."/>
        </authorList>
    </citation>
    <scope>NUCLEOTIDE SEQUENCE</scope>
    <source>
        <strain evidence="2">Expedition CK06-06</strain>
    </source>
</reference>
<organism evidence="2">
    <name type="scientific">marine sediment metagenome</name>
    <dbReference type="NCBI Taxonomy" id="412755"/>
    <lineage>
        <taxon>unclassified sequences</taxon>
        <taxon>metagenomes</taxon>
        <taxon>ecological metagenomes</taxon>
    </lineage>
</organism>
<evidence type="ECO:0000256" key="1">
    <source>
        <dbReference type="SAM" id="Phobius"/>
    </source>
</evidence>
<evidence type="ECO:0000313" key="2">
    <source>
        <dbReference type="EMBL" id="GAG59769.1"/>
    </source>
</evidence>
<gene>
    <name evidence="2" type="ORF">S01H4_09885</name>
</gene>
<feature type="non-terminal residue" evidence="2">
    <location>
        <position position="1"/>
    </location>
</feature>
<accession>X0YT82</accession>
<keyword evidence="1" id="KW-0812">Transmembrane</keyword>
<comment type="caution">
    <text evidence="2">The sequence shown here is derived from an EMBL/GenBank/DDBJ whole genome shotgun (WGS) entry which is preliminary data.</text>
</comment>
<dbReference type="AlphaFoldDB" id="X0YT82"/>
<name>X0YT82_9ZZZZ</name>
<feature type="transmembrane region" description="Helical" evidence="1">
    <location>
        <begin position="48"/>
        <end position="65"/>
    </location>
</feature>